<proteinExistence type="predicted"/>
<accession>A0A6G8AMR6</accession>
<sequence>MTIYEKIKLLVSEKENLTVSKLEQELNFGSGTIRRWQETIPGVDKLLKVANYFEIPITLLLDDQKQFNLEAQYKPFTIEIAQLITQLSEADRQYLLKEMIEYGTFQKQKLKKK</sequence>
<dbReference type="Gene3D" id="1.10.260.40">
    <property type="entry name" value="lambda repressor-like DNA-binding domains"/>
    <property type="match status" value="1"/>
</dbReference>
<dbReference type="InterPro" id="IPR010982">
    <property type="entry name" value="Lambda_DNA-bd_dom_sf"/>
</dbReference>
<gene>
    <name evidence="1" type="ORF">G7081_03740</name>
</gene>
<organism evidence="1 2">
    <name type="scientific">Vagococcus coleopterorum</name>
    <dbReference type="NCBI Taxonomy" id="2714946"/>
    <lineage>
        <taxon>Bacteria</taxon>
        <taxon>Bacillati</taxon>
        <taxon>Bacillota</taxon>
        <taxon>Bacilli</taxon>
        <taxon>Lactobacillales</taxon>
        <taxon>Enterococcaceae</taxon>
        <taxon>Vagococcus</taxon>
    </lineage>
</organism>
<evidence type="ECO:0000313" key="1">
    <source>
        <dbReference type="EMBL" id="QIL46242.1"/>
    </source>
</evidence>
<dbReference type="AlphaFoldDB" id="A0A6G8AMR6"/>
<keyword evidence="2" id="KW-1185">Reference proteome</keyword>
<protein>
    <submittedName>
        <fullName evidence="1">XRE family transcriptional regulator</fullName>
    </submittedName>
</protein>
<reference evidence="1 2" key="1">
    <citation type="submission" date="2020-03" db="EMBL/GenBank/DDBJ databases">
        <title>Vagococcus sp. nov., isolated from beetles.</title>
        <authorList>
            <person name="Hyun D.-W."/>
            <person name="Bae J.-W."/>
        </authorList>
    </citation>
    <scope>NUCLEOTIDE SEQUENCE [LARGE SCALE GENOMIC DNA]</scope>
    <source>
        <strain evidence="1 2">HDW17A</strain>
    </source>
</reference>
<evidence type="ECO:0000313" key="2">
    <source>
        <dbReference type="Proteomes" id="UP000500890"/>
    </source>
</evidence>
<dbReference type="EMBL" id="CP049886">
    <property type="protein sequence ID" value="QIL46242.1"/>
    <property type="molecule type" value="Genomic_DNA"/>
</dbReference>
<dbReference type="KEGG" id="vah:G7081_03740"/>
<dbReference type="RefSeq" id="WP_166007526.1">
    <property type="nucleotide sequence ID" value="NZ_CP049886.1"/>
</dbReference>
<dbReference type="Proteomes" id="UP000500890">
    <property type="component" value="Chromosome"/>
</dbReference>
<dbReference type="GO" id="GO:0003677">
    <property type="term" value="F:DNA binding"/>
    <property type="evidence" value="ECO:0007669"/>
    <property type="project" value="InterPro"/>
</dbReference>
<name>A0A6G8AMR6_9ENTE</name>